<accession>A0A5C3Q855</accession>
<feature type="compositionally biased region" description="Low complexity" evidence="1">
    <location>
        <begin position="44"/>
        <end position="73"/>
    </location>
</feature>
<keyword evidence="3" id="KW-1185">Reference proteome</keyword>
<reference evidence="2 3" key="1">
    <citation type="journal article" date="2019" name="Nat. Ecol. Evol.">
        <title>Megaphylogeny resolves global patterns of mushroom evolution.</title>
        <authorList>
            <person name="Varga T."/>
            <person name="Krizsan K."/>
            <person name="Foldi C."/>
            <person name="Dima B."/>
            <person name="Sanchez-Garcia M."/>
            <person name="Sanchez-Ramirez S."/>
            <person name="Szollosi G.J."/>
            <person name="Szarkandi J.G."/>
            <person name="Papp V."/>
            <person name="Albert L."/>
            <person name="Andreopoulos W."/>
            <person name="Angelini C."/>
            <person name="Antonin V."/>
            <person name="Barry K.W."/>
            <person name="Bougher N.L."/>
            <person name="Buchanan P."/>
            <person name="Buyck B."/>
            <person name="Bense V."/>
            <person name="Catcheside P."/>
            <person name="Chovatia M."/>
            <person name="Cooper J."/>
            <person name="Damon W."/>
            <person name="Desjardin D."/>
            <person name="Finy P."/>
            <person name="Geml J."/>
            <person name="Haridas S."/>
            <person name="Hughes K."/>
            <person name="Justo A."/>
            <person name="Karasinski D."/>
            <person name="Kautmanova I."/>
            <person name="Kiss B."/>
            <person name="Kocsube S."/>
            <person name="Kotiranta H."/>
            <person name="LaButti K.M."/>
            <person name="Lechner B.E."/>
            <person name="Liimatainen K."/>
            <person name="Lipzen A."/>
            <person name="Lukacs Z."/>
            <person name="Mihaltcheva S."/>
            <person name="Morgado L.N."/>
            <person name="Niskanen T."/>
            <person name="Noordeloos M.E."/>
            <person name="Ohm R.A."/>
            <person name="Ortiz-Santana B."/>
            <person name="Ovrebo C."/>
            <person name="Racz N."/>
            <person name="Riley R."/>
            <person name="Savchenko A."/>
            <person name="Shiryaev A."/>
            <person name="Soop K."/>
            <person name="Spirin V."/>
            <person name="Szebenyi C."/>
            <person name="Tomsovsky M."/>
            <person name="Tulloss R.E."/>
            <person name="Uehling J."/>
            <person name="Grigoriev I.V."/>
            <person name="Vagvolgyi C."/>
            <person name="Papp T."/>
            <person name="Martin F.M."/>
            <person name="Miettinen O."/>
            <person name="Hibbett D.S."/>
            <person name="Nagy L.G."/>
        </authorList>
    </citation>
    <scope>NUCLEOTIDE SEQUENCE [LARGE SCALE GENOMIC DNA]</scope>
    <source>
        <strain evidence="2 3">CBS 309.79</strain>
    </source>
</reference>
<protein>
    <submittedName>
        <fullName evidence="2">Uncharacterized protein</fullName>
    </submittedName>
</protein>
<evidence type="ECO:0000256" key="1">
    <source>
        <dbReference type="SAM" id="MobiDB-lite"/>
    </source>
</evidence>
<organism evidence="2 3">
    <name type="scientific">Pterulicium gracile</name>
    <dbReference type="NCBI Taxonomy" id="1884261"/>
    <lineage>
        <taxon>Eukaryota</taxon>
        <taxon>Fungi</taxon>
        <taxon>Dikarya</taxon>
        <taxon>Basidiomycota</taxon>
        <taxon>Agaricomycotina</taxon>
        <taxon>Agaricomycetes</taxon>
        <taxon>Agaricomycetidae</taxon>
        <taxon>Agaricales</taxon>
        <taxon>Pleurotineae</taxon>
        <taxon>Pterulaceae</taxon>
        <taxon>Pterulicium</taxon>
    </lineage>
</organism>
<evidence type="ECO:0000313" key="2">
    <source>
        <dbReference type="EMBL" id="TFK97347.1"/>
    </source>
</evidence>
<dbReference type="AlphaFoldDB" id="A0A5C3Q855"/>
<name>A0A5C3Q855_9AGAR</name>
<dbReference type="OrthoDB" id="2959034at2759"/>
<gene>
    <name evidence="2" type="ORF">BDV98DRAFT_607654</name>
</gene>
<sequence length="415" mass="44956">MIIDKPFETNEAPPPAYDELVGCGPALVAPPSEKAPLDAPPLPRLASSSSSYLSQAHPSPLPSPSRTLSSHSQSQTRLTVLSLLRTLITSHLTDENPLTAQGILDSCITACSTFSLSLPSLLQTKYIEDHSPVYWALLKRPSNPGLVEMVIELSRPWTAQGEEEFRAGVLVNSDHTFFRRYLVEEEEVRLLVDEERDVVDVDGVVEGDDAAFGVRMCLVAFQRRMMVRGEVGVEFVAKGRLFRLRFYKSDPSSPSNYAPPSASHAGAWLVSLHILGASPSTFIDAQLLIPDPAGSSSPSPHASPLSYGYAGIFGDTKKPSPPHLKPTISIRLSTSSSTSPLVSLPAFSSLTRAREKRAYPQMLKDRGVCVSLEQSSLMGASLTYEGSAYLGGDGKLRASLQARLGKRDEMECVVC</sequence>
<dbReference type="Proteomes" id="UP000305067">
    <property type="component" value="Unassembled WGS sequence"/>
</dbReference>
<evidence type="ECO:0000313" key="3">
    <source>
        <dbReference type="Proteomes" id="UP000305067"/>
    </source>
</evidence>
<proteinExistence type="predicted"/>
<dbReference type="EMBL" id="ML178848">
    <property type="protein sequence ID" value="TFK97347.1"/>
    <property type="molecule type" value="Genomic_DNA"/>
</dbReference>
<feature type="region of interest" description="Disordered" evidence="1">
    <location>
        <begin position="1"/>
        <end position="73"/>
    </location>
</feature>